<dbReference type="AlphaFoldDB" id="A0A1H0JX04"/>
<keyword evidence="2" id="KW-1185">Reference proteome</keyword>
<dbReference type="InterPro" id="IPR011990">
    <property type="entry name" value="TPR-like_helical_dom_sf"/>
</dbReference>
<evidence type="ECO:0000313" key="1">
    <source>
        <dbReference type="EMBL" id="SDO48318.1"/>
    </source>
</evidence>
<proteinExistence type="predicted"/>
<accession>A0A1H0JX04</accession>
<evidence type="ECO:0008006" key="3">
    <source>
        <dbReference type="Google" id="ProtNLM"/>
    </source>
</evidence>
<dbReference type="STRING" id="310781.SAMN05216259_11031"/>
<sequence>MESPDAVFEALRENSDRHYGRQRTVRAEELVEAAEQFEEKGALVTALFELMSAYTYSGEDRKSPVVFARIAQLWDSHPKEFSEWEAHQFYWRFKWVATALLQVPDVPLTAIERWLGEMRERYQKAGHDLQPVYAMRHHIATHTGVGRAAAYDLWATRGRTELSDCEACETRHRALFHVAEGDDARALREWQPVLEGGQTCLEEPYVSKAYALLPLVRSGRLDEARSHHLTGYRFARGKPDLPHVLGLHAEFCALTRNEARGLEILAENRATFDVVGAPLDRLEWMTGVQVLLGRLAAQGHGDLAVAGPPGRNWTVEALLAFVAGEGDRLAGAFDARNGTSAVSAGRRERLARQPLLDEPLVLGIRAVLPSAEGAAEGAVPAAATGAGAEPVPQELGDLVARARELTRIGRPDADPLWDLVRARTQADGYTHDEDALGPLAVLRAELAERAAFEGFEREEWPQARAAMLTAAGLYDEAGLAGRAAAARARAATAVVASAEDDPAADLTEPLAELAAQLAAAEELLAEERIEPDRYLAVLQCDAMVARHRLIAELPDAGEEVRTAFEAAADRLLDEAGRLGSPQRASAARQYAGDVAARSGDFTRATAELGAALELVEEADQPWRAPRPLALLAQIELFRGRPEEAVALCHRALAAAARWPDQSLALAPFHALLGHASAAAGDTAAAVRHLSEAADRFDRSPALGSAGQAAQVRLELADMLGAQDRTADAVAVLESVVLGDTSGLDPRLVAQIRLNLGRGLAALGEHRAAAEEFIGLADTVAAWTDEQVTHTLVASEAAVALAEAGQWEAAAAAYARAVASHRQAPRPGAVLQMMRTFARLTMAAREAEGLDAALGHLAEADALLTEVPADSPDIARWYQAGATHYQRSRAYADAASYPEALAEIERAIAAYESGGTPGEEPRAEAVRIAALIEANGLHDPAAATARLTETIARCEAAQLPAAAQTLTALRTRLQANAKKSAQGG</sequence>
<dbReference type="RefSeq" id="WP_245771578.1">
    <property type="nucleotide sequence ID" value="NZ_FNIE01000010.1"/>
</dbReference>
<protein>
    <recommendedName>
        <fullName evidence="3">Tetratricopeptide repeat protein</fullName>
    </recommendedName>
</protein>
<dbReference type="Gene3D" id="1.25.40.10">
    <property type="entry name" value="Tetratricopeptide repeat domain"/>
    <property type="match status" value="2"/>
</dbReference>
<evidence type="ECO:0000313" key="2">
    <source>
        <dbReference type="Proteomes" id="UP000199341"/>
    </source>
</evidence>
<dbReference type="EMBL" id="FNIE01000010">
    <property type="protein sequence ID" value="SDO48318.1"/>
    <property type="molecule type" value="Genomic_DNA"/>
</dbReference>
<dbReference type="SUPFAM" id="SSF48452">
    <property type="entry name" value="TPR-like"/>
    <property type="match status" value="1"/>
</dbReference>
<name>A0A1H0JX04_9ACTN</name>
<reference evidence="1 2" key="1">
    <citation type="submission" date="2016-10" db="EMBL/GenBank/DDBJ databases">
        <authorList>
            <person name="de Groot N.N."/>
        </authorList>
    </citation>
    <scope>NUCLEOTIDE SEQUENCE [LARGE SCALE GENOMIC DNA]</scope>
    <source>
        <strain evidence="1 2">CGMCC 4.2022</strain>
    </source>
</reference>
<dbReference type="Proteomes" id="UP000199341">
    <property type="component" value="Unassembled WGS sequence"/>
</dbReference>
<organism evidence="1 2">
    <name type="scientific">Actinacidiphila guanduensis</name>
    <dbReference type="NCBI Taxonomy" id="310781"/>
    <lineage>
        <taxon>Bacteria</taxon>
        <taxon>Bacillati</taxon>
        <taxon>Actinomycetota</taxon>
        <taxon>Actinomycetes</taxon>
        <taxon>Kitasatosporales</taxon>
        <taxon>Streptomycetaceae</taxon>
        <taxon>Actinacidiphila</taxon>
    </lineage>
</organism>
<gene>
    <name evidence="1" type="ORF">SAMN05216259_11031</name>
</gene>